<evidence type="ECO:0000256" key="2">
    <source>
        <dbReference type="ARBA" id="ARBA00022694"/>
    </source>
</evidence>
<evidence type="ECO:0000313" key="7">
    <source>
        <dbReference type="EMBL" id="RXW24492.1"/>
    </source>
</evidence>
<feature type="compositionally biased region" description="Basic residues" evidence="4">
    <location>
        <begin position="1"/>
        <end position="16"/>
    </location>
</feature>
<organism evidence="7 8">
    <name type="scientific">Candolleomyces aberdarensis</name>
    <dbReference type="NCBI Taxonomy" id="2316362"/>
    <lineage>
        <taxon>Eukaryota</taxon>
        <taxon>Fungi</taxon>
        <taxon>Dikarya</taxon>
        <taxon>Basidiomycota</taxon>
        <taxon>Agaricomycotina</taxon>
        <taxon>Agaricomycetes</taxon>
        <taxon>Agaricomycetidae</taxon>
        <taxon>Agaricales</taxon>
        <taxon>Agaricineae</taxon>
        <taxon>Psathyrellaceae</taxon>
        <taxon>Candolleomyces</taxon>
    </lineage>
</organism>
<protein>
    <submittedName>
        <fullName evidence="7">Uncharacterized protein</fullName>
    </submittedName>
</protein>
<sequence>MDALPGKKKNLPKRGKEKQETRTESLLRRQKDKSWLETHIWHSKRMRMENMWGYRLAVKPTEKAYRPSHRASVQGSIIHDASYYSLVELRGSSETITGSLSLCCDPQGPNPSAASRLTSGSRTHETHIYEPGKYPFGLICPISVIWKPISESLKGKETESNSPTAASASSVERTVWIRFHPVVHSQVLSALQTAGSQYLAKKKAEGNEGIQLEICDLKDQINVFEIMGPQASQVIRGALSAVPGDSRPEFRQFWSSLAEVQTSGSVPRNMVIGFKVLDPRLRFPPKLAKPKPTNQRRNDVFPSVALAKSDIWDESVRLGIAKPKYTKKELDDRRAKNLIPGTPLNPQRQDDRVPVILIQRSLEAARKNGGHPIHGWTLIIPSGWGMAFWNSLVFTGTRVAGQRERQTQAYEAGTAYFPRDYPSTSAYHEYSTAKEEELRDTWERKPPAKRVNYEKLNVQDPFAPNWNWVLWASRHPGDGGDLVPTQREPTAPTPIGAPWLLRGANSAKIVQQLTLPIGPSDFLLREMNSLRVARALGPLPDALNNRDLMQAALVTVKVNVCRRGLPEDLALIYSMDDEEVSKAIAVRQVKTDEAEVRVLSSHFFPLSADPLHQ</sequence>
<dbReference type="InterPro" id="IPR009723">
    <property type="entry name" value="Pop1_N"/>
</dbReference>
<accession>A0A4Q2DYA2</accession>
<evidence type="ECO:0000256" key="3">
    <source>
        <dbReference type="ARBA" id="ARBA00023242"/>
    </source>
</evidence>
<dbReference type="Proteomes" id="UP000290288">
    <property type="component" value="Unassembled WGS sequence"/>
</dbReference>
<feature type="domain" description="POPLD" evidence="6">
    <location>
        <begin position="375"/>
        <end position="466"/>
    </location>
</feature>
<comment type="subcellular location">
    <subcellularLocation>
        <location evidence="1">Nucleus</location>
    </subcellularLocation>
</comment>
<feature type="region of interest" description="Disordered" evidence="4">
    <location>
        <begin position="1"/>
        <end position="29"/>
    </location>
</feature>
<comment type="caution">
    <text evidence="7">The sequence shown here is derived from an EMBL/GenBank/DDBJ whole genome shotgun (WGS) entry which is preliminary data.</text>
</comment>
<proteinExistence type="predicted"/>
<evidence type="ECO:0000256" key="4">
    <source>
        <dbReference type="SAM" id="MobiDB-lite"/>
    </source>
</evidence>
<dbReference type="AlphaFoldDB" id="A0A4Q2DYA2"/>
<reference evidence="7 8" key="1">
    <citation type="submission" date="2019-01" db="EMBL/GenBank/DDBJ databases">
        <title>Draft genome sequence of Psathyrella aberdarensis IHI B618.</title>
        <authorList>
            <person name="Buettner E."/>
            <person name="Kellner H."/>
        </authorList>
    </citation>
    <scope>NUCLEOTIDE SEQUENCE [LARGE SCALE GENOMIC DNA]</scope>
    <source>
        <strain evidence="7 8">IHI B618</strain>
    </source>
</reference>
<keyword evidence="8" id="KW-1185">Reference proteome</keyword>
<dbReference type="PANTHER" id="PTHR22731:SF3">
    <property type="entry name" value="RIBONUCLEASES P_MRP PROTEIN SUBUNIT POP1"/>
    <property type="match status" value="1"/>
</dbReference>
<dbReference type="Pfam" id="PF08170">
    <property type="entry name" value="POPLD"/>
    <property type="match status" value="1"/>
</dbReference>
<feature type="domain" description="Pop1 N-terminal" evidence="5">
    <location>
        <begin position="10"/>
        <end position="91"/>
    </location>
</feature>
<evidence type="ECO:0000256" key="1">
    <source>
        <dbReference type="ARBA" id="ARBA00004123"/>
    </source>
</evidence>
<keyword evidence="2" id="KW-0819">tRNA processing</keyword>
<evidence type="ECO:0000259" key="6">
    <source>
        <dbReference type="Pfam" id="PF08170"/>
    </source>
</evidence>
<feature type="compositionally biased region" description="Basic and acidic residues" evidence="4">
    <location>
        <begin position="17"/>
        <end position="29"/>
    </location>
</feature>
<gene>
    <name evidence="7" type="ORF">EST38_g1333</name>
</gene>
<dbReference type="InterPro" id="IPR039182">
    <property type="entry name" value="Pop1"/>
</dbReference>
<name>A0A4Q2DYA2_9AGAR</name>
<dbReference type="GO" id="GO:0005655">
    <property type="term" value="C:nucleolar ribonuclease P complex"/>
    <property type="evidence" value="ECO:0007669"/>
    <property type="project" value="InterPro"/>
</dbReference>
<dbReference type="GO" id="GO:0001682">
    <property type="term" value="P:tRNA 5'-leader removal"/>
    <property type="evidence" value="ECO:0007669"/>
    <property type="project" value="InterPro"/>
</dbReference>
<dbReference type="STRING" id="2316362.A0A4Q2DYA2"/>
<dbReference type="PANTHER" id="PTHR22731">
    <property type="entry name" value="RIBONUCLEASES P/MRP PROTEIN SUBUNIT POP1"/>
    <property type="match status" value="1"/>
</dbReference>
<dbReference type="EMBL" id="SDEE01000018">
    <property type="protein sequence ID" value="RXW24492.1"/>
    <property type="molecule type" value="Genomic_DNA"/>
</dbReference>
<keyword evidence="3" id="KW-0539">Nucleus</keyword>
<dbReference type="GO" id="GO:0000172">
    <property type="term" value="C:ribonuclease MRP complex"/>
    <property type="evidence" value="ECO:0007669"/>
    <property type="project" value="InterPro"/>
</dbReference>
<dbReference type="InterPro" id="IPR012590">
    <property type="entry name" value="POPLD_dom"/>
</dbReference>
<dbReference type="SUPFAM" id="SSF103025">
    <property type="entry name" value="Folate-binding domain"/>
    <property type="match status" value="1"/>
</dbReference>
<evidence type="ECO:0000259" key="5">
    <source>
        <dbReference type="Pfam" id="PF06978"/>
    </source>
</evidence>
<dbReference type="Pfam" id="PF06978">
    <property type="entry name" value="POP1_N"/>
    <property type="match status" value="1"/>
</dbReference>
<dbReference type="OrthoDB" id="442863at2759"/>
<evidence type="ECO:0000313" key="8">
    <source>
        <dbReference type="Proteomes" id="UP000290288"/>
    </source>
</evidence>